<dbReference type="InterPro" id="IPR045063">
    <property type="entry name" value="Dynamin_N"/>
</dbReference>
<evidence type="ECO:0000313" key="2">
    <source>
        <dbReference type="EMBL" id="PES90328.1"/>
    </source>
</evidence>
<organism evidence="2 3">
    <name type="scientific">Bacillus cereus</name>
    <dbReference type="NCBI Taxonomy" id="1396"/>
    <lineage>
        <taxon>Bacteria</taxon>
        <taxon>Bacillati</taxon>
        <taxon>Bacillota</taxon>
        <taxon>Bacilli</taxon>
        <taxon>Bacillales</taxon>
        <taxon>Bacillaceae</taxon>
        <taxon>Bacillus</taxon>
        <taxon>Bacillus cereus group</taxon>
    </lineage>
</organism>
<name>A0A2A8LHU0_BACCE</name>
<dbReference type="InterPro" id="IPR027417">
    <property type="entry name" value="P-loop_NTPase"/>
</dbReference>
<dbReference type="RefSeq" id="WP_098269581.1">
    <property type="nucleotide sequence ID" value="NZ_NTZF01000038.1"/>
</dbReference>
<dbReference type="Proteomes" id="UP000220900">
    <property type="component" value="Unassembled WGS sequence"/>
</dbReference>
<dbReference type="Gene3D" id="3.40.50.300">
    <property type="entry name" value="P-loop containing nucleotide triphosphate hydrolases"/>
    <property type="match status" value="1"/>
</dbReference>
<evidence type="ECO:0000259" key="1">
    <source>
        <dbReference type="Pfam" id="PF00350"/>
    </source>
</evidence>
<proteinExistence type="predicted"/>
<evidence type="ECO:0000313" key="3">
    <source>
        <dbReference type="Proteomes" id="UP000220900"/>
    </source>
</evidence>
<sequence length="712" mass="83001">MIETTKIKLDLTKKYMEEKVAEANISESILQSMEFEENLKRLNDGVFKIGVVAPFSAGKSTFINSLLEFDLLSTSILVETAAITTVRYGTEPKVVINYRDGSIMEFPEKGQIFSSFELKDQLKRYTAVNRTEDDELVVENDISSVDVYWPIELCKNGVEIIDTPGLFAPYEAHSKITSSILASVNAVIFIIDPTTVGEVNFMRVIKEYVENAKRSTIDNSDRHIFFAVNKLDQYPEAEVEKAYWELHKVLEGVISTPKIFKVSSYFGLITAMYENGYINLEDIRKDETIKFVDQEGYPVSGRSIQESDIPFIKEVSQIHAVKDSLGMYFEEKNSYLIEDIFKKYHRALDVELRSINESLQVTKTQLKQGTDEFNGKIEELKDIFDSSIRKLKKDIKNTVEEMVEDSSDIQKKTLMNKMRKRFDEDAPMVAEDWLGEMQRVWRSDKRKLTRYNSEEVANDFFVLMDAKVETTKQSSNQKNFELIQKELLKVVEECAEIFSDMERSFNKIYEEKLEIDATESSFFDLQEIIRELEIEIEKMFRGNSVEGIRKSVEEDIEYRRIIRTSTERIPGFRNWLKSWIGKEERREVFDTDAFIEDVSHEVRMGIEETHGELIQSLRKMGGKTYDEIPSLVENVIQKHLLDTRIKYYSQWKQQQLNKLEEQSRESKTGLQQQIENLDVRRLYLIGISDQVSEKYLEIQNLEVQRLEEVELV</sequence>
<dbReference type="Pfam" id="PF00350">
    <property type="entry name" value="Dynamin_N"/>
    <property type="match status" value="1"/>
</dbReference>
<reference evidence="2 3" key="1">
    <citation type="submission" date="2017-09" db="EMBL/GenBank/DDBJ databases">
        <title>Large-scale bioinformatics analysis of Bacillus genomes uncovers conserved roles of natural products in bacterial physiology.</title>
        <authorList>
            <consortium name="Agbiome Team Llc"/>
            <person name="Bleich R.M."/>
            <person name="Grubbs K.J."/>
            <person name="Santa Maria K.C."/>
            <person name="Allen S.E."/>
            <person name="Farag S."/>
            <person name="Shank E.A."/>
            <person name="Bowers A."/>
        </authorList>
    </citation>
    <scope>NUCLEOTIDE SEQUENCE [LARGE SCALE GENOMIC DNA]</scope>
    <source>
        <strain evidence="2 3">AFS002368</strain>
    </source>
</reference>
<accession>A0A2A8LHU0</accession>
<dbReference type="SUPFAM" id="SSF52540">
    <property type="entry name" value="P-loop containing nucleoside triphosphate hydrolases"/>
    <property type="match status" value="1"/>
</dbReference>
<dbReference type="AlphaFoldDB" id="A0A2A8LHU0"/>
<feature type="domain" description="Dynamin N-terminal" evidence="1">
    <location>
        <begin position="49"/>
        <end position="213"/>
    </location>
</feature>
<dbReference type="PANTHER" id="PTHR26392:SF92">
    <property type="entry name" value="PROTEIN KINASE DOMAIN-CONTAINING PROTEIN"/>
    <property type="match status" value="1"/>
</dbReference>
<dbReference type="PANTHER" id="PTHR26392">
    <property type="entry name" value="MITOGEN-ACTIVATED PROTEIN KINASE KINASE KINASE 7-RELATED"/>
    <property type="match status" value="1"/>
</dbReference>
<protein>
    <submittedName>
        <fullName evidence="2">GTPase</fullName>
    </submittedName>
</protein>
<gene>
    <name evidence="2" type="ORF">CN491_24885</name>
</gene>
<dbReference type="EMBL" id="NTZF01000038">
    <property type="protein sequence ID" value="PES90328.1"/>
    <property type="molecule type" value="Genomic_DNA"/>
</dbReference>
<comment type="caution">
    <text evidence="2">The sequence shown here is derived from an EMBL/GenBank/DDBJ whole genome shotgun (WGS) entry which is preliminary data.</text>
</comment>